<accession>A0A4Y8LFX9</accession>
<sequence length="196" mass="22847">MKQDLRVKKTKKAIRHALLRLVDKKTFARISVSDICDEAEINRGTFYLHYTDKFDLLEKIQQELLDHLWMIVTTRMTEKINVLTEKPDTLKIFATELFHYLDQEADLFYMLLVNTVDPSFHNRLKGLIQKNMERLSHPAEEPVSFHVDYVMAYVTSAIVGMLQHWLANGRKIPPEEMALLVVKINLNGPMKMMSGE</sequence>
<evidence type="ECO:0000256" key="2">
    <source>
        <dbReference type="PROSITE-ProRule" id="PRU00335"/>
    </source>
</evidence>
<comment type="caution">
    <text evidence="4">The sequence shown here is derived from an EMBL/GenBank/DDBJ whole genome shotgun (WGS) entry which is preliminary data.</text>
</comment>
<evidence type="ECO:0000256" key="1">
    <source>
        <dbReference type="ARBA" id="ARBA00023125"/>
    </source>
</evidence>
<name>A0A4Y8LFX9_9BACL</name>
<dbReference type="Pfam" id="PF14278">
    <property type="entry name" value="TetR_C_8"/>
    <property type="match status" value="1"/>
</dbReference>
<dbReference type="PANTHER" id="PTHR43479:SF7">
    <property type="entry name" value="TETR-FAMILY TRANSCRIPTIONAL REGULATOR"/>
    <property type="match status" value="1"/>
</dbReference>
<dbReference type="InterPro" id="IPR050624">
    <property type="entry name" value="HTH-type_Tx_Regulator"/>
</dbReference>
<evidence type="ECO:0000313" key="4">
    <source>
        <dbReference type="EMBL" id="TFE01546.1"/>
    </source>
</evidence>
<evidence type="ECO:0000259" key="3">
    <source>
        <dbReference type="PROSITE" id="PS50977"/>
    </source>
</evidence>
<evidence type="ECO:0000313" key="5">
    <source>
        <dbReference type="Proteomes" id="UP000297776"/>
    </source>
</evidence>
<reference evidence="4 5" key="1">
    <citation type="submission" date="2019-03" db="EMBL/GenBank/DDBJ databases">
        <authorList>
            <person name="Yang Y."/>
        </authorList>
    </citation>
    <scope>NUCLEOTIDE SEQUENCE [LARGE SCALE GENOMIC DNA]</scope>
    <source>
        <strain evidence="4 5">ASL-1</strain>
    </source>
</reference>
<dbReference type="AlphaFoldDB" id="A0A4Y8LFX9"/>
<dbReference type="OrthoDB" id="9810250at2"/>
<protein>
    <submittedName>
        <fullName evidence="4">TetR/AcrR family transcriptional regulator</fullName>
    </submittedName>
</protein>
<dbReference type="RefSeq" id="WP_134381264.1">
    <property type="nucleotide sequence ID" value="NZ_SORX01000004.1"/>
</dbReference>
<dbReference type="InterPro" id="IPR001647">
    <property type="entry name" value="HTH_TetR"/>
</dbReference>
<dbReference type="EMBL" id="SORX01000004">
    <property type="protein sequence ID" value="TFE01546.1"/>
    <property type="molecule type" value="Genomic_DNA"/>
</dbReference>
<dbReference type="PROSITE" id="PS50977">
    <property type="entry name" value="HTH_TETR_2"/>
    <property type="match status" value="1"/>
</dbReference>
<organism evidence="4 5">
    <name type="scientific">Jeotgalibacillus salarius</name>
    <dbReference type="NCBI Taxonomy" id="546023"/>
    <lineage>
        <taxon>Bacteria</taxon>
        <taxon>Bacillati</taxon>
        <taxon>Bacillota</taxon>
        <taxon>Bacilli</taxon>
        <taxon>Bacillales</taxon>
        <taxon>Caryophanaceae</taxon>
        <taxon>Jeotgalibacillus</taxon>
    </lineage>
</organism>
<feature type="DNA-binding region" description="H-T-H motif" evidence="2">
    <location>
        <begin position="31"/>
        <end position="50"/>
    </location>
</feature>
<dbReference type="Proteomes" id="UP000297776">
    <property type="component" value="Unassembled WGS sequence"/>
</dbReference>
<dbReference type="PANTHER" id="PTHR43479">
    <property type="entry name" value="ACREF/ENVCD OPERON REPRESSOR-RELATED"/>
    <property type="match status" value="1"/>
</dbReference>
<dbReference type="Gene3D" id="1.10.357.10">
    <property type="entry name" value="Tetracycline Repressor, domain 2"/>
    <property type="match status" value="1"/>
</dbReference>
<dbReference type="GO" id="GO:0003677">
    <property type="term" value="F:DNA binding"/>
    <property type="evidence" value="ECO:0007669"/>
    <property type="project" value="UniProtKB-UniRule"/>
</dbReference>
<feature type="domain" description="HTH tetR-type" evidence="3">
    <location>
        <begin position="8"/>
        <end position="68"/>
    </location>
</feature>
<dbReference type="InterPro" id="IPR039532">
    <property type="entry name" value="TetR_C_Firmicutes"/>
</dbReference>
<dbReference type="SUPFAM" id="SSF46689">
    <property type="entry name" value="Homeodomain-like"/>
    <property type="match status" value="1"/>
</dbReference>
<keyword evidence="5" id="KW-1185">Reference proteome</keyword>
<dbReference type="Pfam" id="PF00440">
    <property type="entry name" value="TetR_N"/>
    <property type="match status" value="1"/>
</dbReference>
<gene>
    <name evidence="4" type="ORF">E2626_08205</name>
</gene>
<keyword evidence="1 2" id="KW-0238">DNA-binding</keyword>
<proteinExistence type="predicted"/>
<dbReference type="InterPro" id="IPR009057">
    <property type="entry name" value="Homeodomain-like_sf"/>
</dbReference>